<organism evidence="2">
    <name type="scientific">uncultured Caudovirales phage</name>
    <dbReference type="NCBI Taxonomy" id="2100421"/>
    <lineage>
        <taxon>Viruses</taxon>
        <taxon>Duplodnaviria</taxon>
        <taxon>Heunggongvirae</taxon>
        <taxon>Uroviricota</taxon>
        <taxon>Caudoviricetes</taxon>
        <taxon>Peduoviridae</taxon>
        <taxon>Maltschvirus</taxon>
        <taxon>Maltschvirus maltsch</taxon>
    </lineage>
</organism>
<dbReference type="EMBL" id="LR796649">
    <property type="protein sequence ID" value="CAB4157084.1"/>
    <property type="molecule type" value="Genomic_DNA"/>
</dbReference>
<proteinExistence type="predicted"/>
<feature type="coiled-coil region" evidence="1">
    <location>
        <begin position="12"/>
        <end position="46"/>
    </location>
</feature>
<evidence type="ECO:0000313" key="2">
    <source>
        <dbReference type="EMBL" id="CAB4157084.1"/>
    </source>
</evidence>
<name>A0A6J5NP80_9CAUD</name>
<protein>
    <submittedName>
        <fullName evidence="2">Uncharacterized protein</fullName>
    </submittedName>
</protein>
<keyword evidence="1" id="KW-0175">Coiled coil</keyword>
<sequence length="71" mass="8039">MNHNVRMWTAKLRAAQAEERQWAKAYNKAERAMLRVGKEIEELEKKIGNELAKIEQRTGADERGTGVGAAE</sequence>
<evidence type="ECO:0000256" key="1">
    <source>
        <dbReference type="SAM" id="Coils"/>
    </source>
</evidence>
<evidence type="ECO:0000313" key="3">
    <source>
        <dbReference type="EMBL" id="CAB5225349.1"/>
    </source>
</evidence>
<reference evidence="2" key="1">
    <citation type="submission" date="2020-04" db="EMBL/GenBank/DDBJ databases">
        <authorList>
            <person name="Chiriac C."/>
            <person name="Salcher M."/>
            <person name="Ghai R."/>
            <person name="Kavagutti S V."/>
        </authorList>
    </citation>
    <scope>NUCLEOTIDE SEQUENCE</scope>
</reference>
<dbReference type="EMBL" id="LR798347">
    <property type="protein sequence ID" value="CAB5225349.1"/>
    <property type="molecule type" value="Genomic_DNA"/>
</dbReference>
<accession>A0A6J5NP80</accession>
<gene>
    <name evidence="2" type="ORF">UFOVP680_43</name>
    <name evidence="3" type="ORF">UFOVP748_6</name>
</gene>